<evidence type="ECO:0000256" key="7">
    <source>
        <dbReference type="ARBA" id="ARBA00023136"/>
    </source>
</evidence>
<gene>
    <name evidence="11" type="ORF">MNBD_DELTA03-1751</name>
</gene>
<comment type="subcellular location">
    <subcellularLocation>
        <location evidence="1">Membrane</location>
        <topology evidence="1">Multi-pass membrane protein</topology>
    </subcellularLocation>
</comment>
<evidence type="ECO:0000259" key="10">
    <source>
        <dbReference type="Pfam" id="PF16916"/>
    </source>
</evidence>
<dbReference type="InterPro" id="IPR058533">
    <property type="entry name" value="Cation_efflux_TM"/>
</dbReference>
<dbReference type="Gene3D" id="1.20.1510.10">
    <property type="entry name" value="Cation efflux protein transmembrane domain"/>
    <property type="match status" value="1"/>
</dbReference>
<accession>A0A3B0WA44</accession>
<evidence type="ECO:0000256" key="3">
    <source>
        <dbReference type="ARBA" id="ARBA00022448"/>
    </source>
</evidence>
<dbReference type="PANTHER" id="PTHR11562">
    <property type="entry name" value="CATION EFFLUX PROTEIN/ ZINC TRANSPORTER"/>
    <property type="match status" value="1"/>
</dbReference>
<evidence type="ECO:0000259" key="9">
    <source>
        <dbReference type="Pfam" id="PF01545"/>
    </source>
</evidence>
<evidence type="ECO:0000256" key="5">
    <source>
        <dbReference type="ARBA" id="ARBA00022989"/>
    </source>
</evidence>
<keyword evidence="5 8" id="KW-1133">Transmembrane helix</keyword>
<comment type="similarity">
    <text evidence="2">Belongs to the cation diffusion facilitator (CDF) transporter (TC 2.A.4) family. SLC30A subfamily.</text>
</comment>
<dbReference type="NCBIfam" id="TIGR01297">
    <property type="entry name" value="CDF"/>
    <property type="match status" value="1"/>
</dbReference>
<evidence type="ECO:0000256" key="6">
    <source>
        <dbReference type="ARBA" id="ARBA00023065"/>
    </source>
</evidence>
<feature type="transmembrane region" description="Helical" evidence="8">
    <location>
        <begin position="82"/>
        <end position="105"/>
    </location>
</feature>
<feature type="transmembrane region" description="Helical" evidence="8">
    <location>
        <begin position="12"/>
        <end position="33"/>
    </location>
</feature>
<organism evidence="11">
    <name type="scientific">hydrothermal vent metagenome</name>
    <dbReference type="NCBI Taxonomy" id="652676"/>
    <lineage>
        <taxon>unclassified sequences</taxon>
        <taxon>metagenomes</taxon>
        <taxon>ecological metagenomes</taxon>
    </lineage>
</organism>
<keyword evidence="7 8" id="KW-0472">Membrane</keyword>
<feature type="transmembrane region" description="Helical" evidence="8">
    <location>
        <begin position="117"/>
        <end position="138"/>
    </location>
</feature>
<dbReference type="InterPro" id="IPR027469">
    <property type="entry name" value="Cation_efflux_TMD_sf"/>
</dbReference>
<dbReference type="InterPro" id="IPR002524">
    <property type="entry name" value="Cation_efflux"/>
</dbReference>
<name>A0A3B0WA44_9ZZZZ</name>
<evidence type="ECO:0000256" key="8">
    <source>
        <dbReference type="SAM" id="Phobius"/>
    </source>
</evidence>
<keyword evidence="4 8" id="KW-0812">Transmembrane</keyword>
<dbReference type="InterPro" id="IPR036837">
    <property type="entry name" value="Cation_efflux_CTD_sf"/>
</dbReference>
<proteinExistence type="inferred from homology"/>
<feature type="domain" description="Cation efflux protein cytoplasmic" evidence="10">
    <location>
        <begin position="214"/>
        <end position="284"/>
    </location>
</feature>
<evidence type="ECO:0000313" key="11">
    <source>
        <dbReference type="EMBL" id="VAW40584.1"/>
    </source>
</evidence>
<dbReference type="InterPro" id="IPR050681">
    <property type="entry name" value="CDF/SLC30A"/>
</dbReference>
<dbReference type="Pfam" id="PF01545">
    <property type="entry name" value="Cation_efflux"/>
    <property type="match status" value="1"/>
</dbReference>
<protein>
    <submittedName>
        <fullName evidence="11">Cobalt-zinc-cadmium resistance protein CzcD</fullName>
    </submittedName>
</protein>
<dbReference type="InterPro" id="IPR027470">
    <property type="entry name" value="Cation_efflux_CTD"/>
</dbReference>
<dbReference type="SUPFAM" id="SSF160240">
    <property type="entry name" value="Cation efflux protein cytoplasmic domain-like"/>
    <property type="match status" value="1"/>
</dbReference>
<dbReference type="AlphaFoldDB" id="A0A3B0WA44"/>
<evidence type="ECO:0000256" key="2">
    <source>
        <dbReference type="ARBA" id="ARBA00008873"/>
    </source>
</evidence>
<keyword evidence="3" id="KW-0813">Transport</keyword>
<dbReference type="Pfam" id="PF16916">
    <property type="entry name" value="ZT_dimer"/>
    <property type="match status" value="1"/>
</dbReference>
<feature type="domain" description="Cation efflux protein transmembrane" evidence="9">
    <location>
        <begin position="20"/>
        <end position="203"/>
    </location>
</feature>
<evidence type="ECO:0000256" key="1">
    <source>
        <dbReference type="ARBA" id="ARBA00004141"/>
    </source>
</evidence>
<dbReference type="PANTHER" id="PTHR11562:SF17">
    <property type="entry name" value="RE54080P-RELATED"/>
    <property type="match status" value="1"/>
</dbReference>
<evidence type="ECO:0000256" key="4">
    <source>
        <dbReference type="ARBA" id="ARBA00022692"/>
    </source>
</evidence>
<feature type="transmembrane region" description="Helical" evidence="8">
    <location>
        <begin position="183"/>
        <end position="199"/>
    </location>
</feature>
<sequence>MSHNHSHAPTDFGRAFAFGTVLNLLFILIEAGYGIMAGSLSLVADAGHNMTDVMTLLLAWGASAAAKRPATARHTYGFKKATILASLLSAMLLYLAVGVIIWEAVARLRSPVAVNGGMVMAIAGLGVVINTATALLFVSGRNDDLNIKGAFLHMAADAVVSLGVVGAGFAIRATGWNWLDPGVSLIIAVIIIIAGWGLLKESLHLAMGGTPAQIDPEAVRDFLSQLPGVALVHDLHIWAAGTTENVLSAHLVMPDGGTDDFLHDAARCLRDDFGIQHTTLQIERQNDNGACYVCSRQGNGQCWPNQKG</sequence>
<dbReference type="EMBL" id="UOEX01000340">
    <property type="protein sequence ID" value="VAW40584.1"/>
    <property type="molecule type" value="Genomic_DNA"/>
</dbReference>
<dbReference type="GO" id="GO:0005886">
    <property type="term" value="C:plasma membrane"/>
    <property type="evidence" value="ECO:0007669"/>
    <property type="project" value="TreeGrafter"/>
</dbReference>
<keyword evidence="6" id="KW-0406">Ion transport</keyword>
<dbReference type="SUPFAM" id="SSF161111">
    <property type="entry name" value="Cation efflux protein transmembrane domain-like"/>
    <property type="match status" value="1"/>
</dbReference>
<feature type="transmembrane region" description="Helical" evidence="8">
    <location>
        <begin position="150"/>
        <end position="171"/>
    </location>
</feature>
<reference evidence="11" key="1">
    <citation type="submission" date="2018-06" db="EMBL/GenBank/DDBJ databases">
        <authorList>
            <person name="Zhirakovskaya E."/>
        </authorList>
    </citation>
    <scope>NUCLEOTIDE SEQUENCE</scope>
</reference>
<dbReference type="GO" id="GO:0005385">
    <property type="term" value="F:zinc ion transmembrane transporter activity"/>
    <property type="evidence" value="ECO:0007669"/>
    <property type="project" value="TreeGrafter"/>
</dbReference>